<dbReference type="Proteomes" id="UP001257627">
    <property type="component" value="Unassembled WGS sequence"/>
</dbReference>
<dbReference type="Gene3D" id="3.40.50.1240">
    <property type="entry name" value="Phosphoglycerate mutase-like"/>
    <property type="match status" value="1"/>
</dbReference>
<dbReference type="PANTHER" id="PTHR48100:SF15">
    <property type="entry name" value="SEDOHEPTULOSE 1,7-BISPHOSPHATASE"/>
    <property type="match status" value="1"/>
</dbReference>
<protein>
    <submittedName>
        <fullName evidence="1">Histidine phosphatase family protein</fullName>
    </submittedName>
</protein>
<dbReference type="InterPro" id="IPR029033">
    <property type="entry name" value="His_PPase_superfam"/>
</dbReference>
<gene>
    <name evidence="1" type="ORF">PU648_55630</name>
</gene>
<accession>A0ABU3V584</accession>
<evidence type="ECO:0000313" key="1">
    <source>
        <dbReference type="EMBL" id="MDU9001325.1"/>
    </source>
</evidence>
<sequence length="173" mass="18984">MLLVRQAETDRTLSSWHTSFTDVSLTAHGEQRVRAVAPLLARRPISKVLASPSRRALCTAALAGLTDWTEDADLREWNYGGYEGATTAEIHCRRPALSAGNVTDASTRSSGRCSWRRGAARRAGTGVPCRDRRDRRVKSRKNLGLCTALWPSFGRFSRCLGGMRTLTCGFAVS</sequence>
<dbReference type="InterPro" id="IPR013078">
    <property type="entry name" value="His_Pase_superF_clade-1"/>
</dbReference>
<dbReference type="CDD" id="cd07067">
    <property type="entry name" value="HP_PGM_like"/>
    <property type="match status" value="1"/>
</dbReference>
<name>A0ABU3V584_9ACTN</name>
<organism evidence="1 2">
    <name type="scientific">Streptomyces mirabilis</name>
    <dbReference type="NCBI Taxonomy" id="68239"/>
    <lineage>
        <taxon>Bacteria</taxon>
        <taxon>Bacillati</taxon>
        <taxon>Actinomycetota</taxon>
        <taxon>Actinomycetes</taxon>
        <taxon>Kitasatosporales</taxon>
        <taxon>Streptomycetaceae</taxon>
        <taxon>Streptomyces</taxon>
    </lineage>
</organism>
<reference evidence="1 2" key="1">
    <citation type="submission" date="2023-02" db="EMBL/GenBank/DDBJ databases">
        <authorList>
            <person name="Maleckis M."/>
        </authorList>
    </citation>
    <scope>NUCLEOTIDE SEQUENCE [LARGE SCALE GENOMIC DNA]</scope>
    <source>
        <strain evidence="1 2">P8-A2</strain>
        <plasmid evidence="1">unnamed1</plasmid>
    </source>
</reference>
<dbReference type="PANTHER" id="PTHR48100">
    <property type="entry name" value="BROAD-SPECIFICITY PHOSPHATASE YOR283W-RELATED"/>
    <property type="match status" value="1"/>
</dbReference>
<dbReference type="Pfam" id="PF00300">
    <property type="entry name" value="His_Phos_1"/>
    <property type="match status" value="1"/>
</dbReference>
<comment type="caution">
    <text evidence="1">The sequence shown here is derived from an EMBL/GenBank/DDBJ whole genome shotgun (WGS) entry which is preliminary data.</text>
</comment>
<dbReference type="InterPro" id="IPR050275">
    <property type="entry name" value="PGM_Phosphatase"/>
</dbReference>
<keyword evidence="2" id="KW-1185">Reference proteome</keyword>
<dbReference type="RefSeq" id="WP_266944190.1">
    <property type="nucleotide sequence ID" value="NZ_JAPEMK010000002.1"/>
</dbReference>
<dbReference type="EMBL" id="JARAKF010000003">
    <property type="protein sequence ID" value="MDU9001325.1"/>
    <property type="molecule type" value="Genomic_DNA"/>
</dbReference>
<geneLocation type="plasmid" evidence="1">
    <name>unnamed1</name>
</geneLocation>
<evidence type="ECO:0000313" key="2">
    <source>
        <dbReference type="Proteomes" id="UP001257627"/>
    </source>
</evidence>
<dbReference type="SUPFAM" id="SSF53254">
    <property type="entry name" value="Phosphoglycerate mutase-like"/>
    <property type="match status" value="1"/>
</dbReference>
<proteinExistence type="predicted"/>
<keyword evidence="1" id="KW-0614">Plasmid</keyword>